<evidence type="ECO:0000259" key="2">
    <source>
        <dbReference type="Pfam" id="PF22996"/>
    </source>
</evidence>
<dbReference type="InterPro" id="IPR055186">
    <property type="entry name" value="C2H2-2nd_BIRD-IDD"/>
</dbReference>
<dbReference type="EMBL" id="JBFOLJ010000009">
    <property type="protein sequence ID" value="KAL2507097.1"/>
    <property type="molecule type" value="Genomic_DNA"/>
</dbReference>
<accession>A0ABD1T307</accession>
<dbReference type="InterPro" id="IPR031140">
    <property type="entry name" value="IDD1-16"/>
</dbReference>
<dbReference type="PANTHER" id="PTHR10593">
    <property type="entry name" value="SERINE/THREONINE-PROTEIN KINASE RIO"/>
    <property type="match status" value="1"/>
</dbReference>
<keyword evidence="4" id="KW-1185">Reference proteome</keyword>
<evidence type="ECO:0000313" key="4">
    <source>
        <dbReference type="Proteomes" id="UP001604277"/>
    </source>
</evidence>
<dbReference type="AlphaFoldDB" id="A0ABD1T307"/>
<feature type="domain" description="BIRD-IDD transcription factor second C2H2 zinc finger" evidence="2">
    <location>
        <begin position="65"/>
        <end position="94"/>
    </location>
</feature>
<protein>
    <submittedName>
        <fullName evidence="3">C2H2-type domain-containing protein</fullName>
    </submittedName>
</protein>
<dbReference type="Pfam" id="PF22996">
    <property type="entry name" value="C2H2-2nd_BIRD-IDD"/>
    <property type="match status" value="1"/>
</dbReference>
<name>A0ABD1T307_9LAMI</name>
<organism evidence="3 4">
    <name type="scientific">Forsythia ovata</name>
    <dbReference type="NCBI Taxonomy" id="205694"/>
    <lineage>
        <taxon>Eukaryota</taxon>
        <taxon>Viridiplantae</taxon>
        <taxon>Streptophyta</taxon>
        <taxon>Embryophyta</taxon>
        <taxon>Tracheophyta</taxon>
        <taxon>Spermatophyta</taxon>
        <taxon>Magnoliopsida</taxon>
        <taxon>eudicotyledons</taxon>
        <taxon>Gunneridae</taxon>
        <taxon>Pentapetalae</taxon>
        <taxon>asterids</taxon>
        <taxon>lamiids</taxon>
        <taxon>Lamiales</taxon>
        <taxon>Oleaceae</taxon>
        <taxon>Forsythieae</taxon>
        <taxon>Forsythia</taxon>
    </lineage>
</organism>
<proteinExistence type="predicted"/>
<gene>
    <name evidence="3" type="ORF">Fot_30744</name>
</gene>
<comment type="caution">
    <text evidence="3">The sequence shown here is derived from an EMBL/GenBank/DDBJ whole genome shotgun (WGS) entry which is preliminary data.</text>
</comment>
<dbReference type="Proteomes" id="UP001604277">
    <property type="component" value="Unassembled WGS sequence"/>
</dbReference>
<reference evidence="4" key="1">
    <citation type="submission" date="2024-07" db="EMBL/GenBank/DDBJ databases">
        <title>Two chromosome-level genome assemblies of Korean endemic species Abeliophyllum distichum and Forsythia ovata (Oleaceae).</title>
        <authorList>
            <person name="Jang H."/>
        </authorList>
    </citation>
    <scope>NUCLEOTIDE SEQUENCE [LARGE SCALE GENOMIC DNA]</scope>
</reference>
<feature type="region of interest" description="Disordered" evidence="1">
    <location>
        <begin position="42"/>
        <end position="64"/>
    </location>
</feature>
<evidence type="ECO:0000256" key="1">
    <source>
        <dbReference type="SAM" id="MobiDB-lite"/>
    </source>
</evidence>
<evidence type="ECO:0000313" key="3">
    <source>
        <dbReference type="EMBL" id="KAL2507097.1"/>
    </source>
</evidence>
<sequence>MRWLKPDPTTLPSPRDAETRSGCTSYGSFTKHTWLLIDSSVKSQQRDQNLPLKLKQRANKRSSQEKVYMCPEKTCVHHYSARALGDLTGNNKHLIAHQQKPRLSLWLDRANSQLNPIDHLPMPISSCLRIQQDCLVCQCK</sequence>
<feature type="region of interest" description="Disordered" evidence="1">
    <location>
        <begin position="1"/>
        <end position="23"/>
    </location>
</feature>
<dbReference type="PANTHER" id="PTHR10593:SF236">
    <property type="entry name" value="PROTEIN INDETERMINATE-DOMAIN 11"/>
    <property type="match status" value="1"/>
</dbReference>